<sequence>MMFRLLVFLYRRRVLERVNTILYKLRDLPLLGSKKNRYGYGDIKRVLLFLGVPFEILWAFIRRIFAWGWVTIFAALPAYFLKRQITPAFLLPAVVWLYLVVRFFRSRFIGMGDELYALSNYFRISPKRRMRSVYIAETILLFCGDAVVATIAGKIAFNDGPSGAAFALMLAAAMQTGEACSLLVFGKKPRSMAPVLLELSLLAGILWTHYAVGLTLPAGFFKTGAVVAAIALALSTAYLLKFSRYSKYLPWLDKDWQEVFDAENIERAAFRESARADDVRDVPVSGAFGGAELNRLFFLRHGKKRRKRVRAALVFLLAATLFVHAAPAIFSRFPVGYELLYGAICLVPFFGAMFFFDEDFLRACFSGCDLPLLYYGMYKEGDLLRAVFRGRERSLLLENLPVLIALWAGLCSIAVRWRLSIDAYLFALVVPALVLLFFVRHLLFSYLYFQPFTESGKTRRTSYRVLFNFTIALSYAIFAIRPKGPVLVGALPVLTLLYVLVTGYLAKKRGKTRFVIRRDG</sequence>
<keyword evidence="1" id="KW-1133">Transmembrane helix</keyword>
<feature type="transmembrane region" description="Helical" evidence="1">
    <location>
        <begin position="192"/>
        <end position="212"/>
    </location>
</feature>
<dbReference type="EMBL" id="LR134523">
    <property type="protein sequence ID" value="VEJ36248.1"/>
    <property type="molecule type" value="Genomic_DNA"/>
</dbReference>
<evidence type="ECO:0000256" key="1">
    <source>
        <dbReference type="SAM" id="Phobius"/>
    </source>
</evidence>
<feature type="transmembrane region" description="Helical" evidence="1">
    <location>
        <begin position="339"/>
        <end position="356"/>
    </location>
</feature>
<feature type="transmembrane region" description="Helical" evidence="1">
    <location>
        <begin position="486"/>
        <end position="506"/>
    </location>
</feature>
<name>A0A448V379_9FIRM</name>
<feature type="transmembrane region" description="Helical" evidence="1">
    <location>
        <begin position="163"/>
        <end position="185"/>
    </location>
</feature>
<feature type="transmembrane region" description="Helical" evidence="1">
    <location>
        <begin position="461"/>
        <end position="480"/>
    </location>
</feature>
<keyword evidence="1" id="KW-0812">Transmembrane</keyword>
<dbReference type="Proteomes" id="UP000269544">
    <property type="component" value="Chromosome"/>
</dbReference>
<dbReference type="KEGG" id="piv:NCTC13079_01452"/>
<organism evidence="2 3">
    <name type="scientific">Aedoeadaptatus ivorii</name>
    <dbReference type="NCBI Taxonomy" id="54006"/>
    <lineage>
        <taxon>Bacteria</taxon>
        <taxon>Bacillati</taxon>
        <taxon>Bacillota</taxon>
        <taxon>Tissierellia</taxon>
        <taxon>Tissierellales</taxon>
        <taxon>Peptoniphilaceae</taxon>
        <taxon>Aedoeadaptatus</taxon>
    </lineage>
</organism>
<feature type="transmembrane region" description="Helical" evidence="1">
    <location>
        <begin position="85"/>
        <end position="104"/>
    </location>
</feature>
<dbReference type="AlphaFoldDB" id="A0A448V379"/>
<keyword evidence="1" id="KW-0472">Membrane</keyword>
<feature type="transmembrane region" description="Helical" evidence="1">
    <location>
        <begin position="133"/>
        <end position="157"/>
    </location>
</feature>
<gene>
    <name evidence="2" type="ORF">NCTC13079_01452</name>
</gene>
<feature type="transmembrane region" description="Helical" evidence="1">
    <location>
        <begin position="423"/>
        <end position="449"/>
    </location>
</feature>
<accession>A0A448V379</accession>
<feature type="transmembrane region" description="Helical" evidence="1">
    <location>
        <begin position="311"/>
        <end position="333"/>
    </location>
</feature>
<evidence type="ECO:0000313" key="2">
    <source>
        <dbReference type="EMBL" id="VEJ36248.1"/>
    </source>
</evidence>
<dbReference type="RefSeq" id="WP_126466148.1">
    <property type="nucleotide sequence ID" value="NZ_LR134523.1"/>
</dbReference>
<proteinExistence type="predicted"/>
<keyword evidence="3" id="KW-1185">Reference proteome</keyword>
<reference evidence="2 3" key="1">
    <citation type="submission" date="2018-12" db="EMBL/GenBank/DDBJ databases">
        <authorList>
            <consortium name="Pathogen Informatics"/>
        </authorList>
    </citation>
    <scope>NUCLEOTIDE SEQUENCE [LARGE SCALE GENOMIC DNA]</scope>
    <source>
        <strain evidence="2 3">NCTC13079</strain>
    </source>
</reference>
<feature type="transmembrane region" description="Helical" evidence="1">
    <location>
        <begin position="46"/>
        <end position="65"/>
    </location>
</feature>
<evidence type="ECO:0000313" key="3">
    <source>
        <dbReference type="Proteomes" id="UP000269544"/>
    </source>
</evidence>
<feature type="transmembrane region" description="Helical" evidence="1">
    <location>
        <begin position="218"/>
        <end position="240"/>
    </location>
</feature>
<protein>
    <submittedName>
        <fullName evidence="2">Uncharacterized protein</fullName>
    </submittedName>
</protein>
<feature type="transmembrane region" description="Helical" evidence="1">
    <location>
        <begin position="395"/>
        <end position="417"/>
    </location>
</feature>